<evidence type="ECO:0000313" key="3">
    <source>
        <dbReference type="EMBL" id="HIH70116.1"/>
    </source>
</evidence>
<protein>
    <submittedName>
        <fullName evidence="3">Nucleoside recognition protein</fullName>
    </submittedName>
</protein>
<dbReference type="AlphaFoldDB" id="A0A832RZF9"/>
<dbReference type="Pfam" id="PF07670">
    <property type="entry name" value="Gate"/>
    <property type="match status" value="1"/>
</dbReference>
<organism evidence="3 4">
    <name type="scientific">Methermicoccus shengliensis</name>
    <dbReference type="NCBI Taxonomy" id="660064"/>
    <lineage>
        <taxon>Archaea</taxon>
        <taxon>Methanobacteriati</taxon>
        <taxon>Methanobacteriota</taxon>
        <taxon>Stenosarchaea group</taxon>
        <taxon>Methanomicrobia</taxon>
        <taxon>Methanosarcinales</taxon>
        <taxon>Methermicoccaceae</taxon>
        <taxon>Methermicoccus</taxon>
    </lineage>
</organism>
<gene>
    <name evidence="3" type="ORF">HA299_05855</name>
</gene>
<keyword evidence="1" id="KW-0812">Transmembrane</keyword>
<name>A0A832RZF9_9EURY</name>
<feature type="transmembrane region" description="Helical" evidence="1">
    <location>
        <begin position="185"/>
        <end position="205"/>
    </location>
</feature>
<evidence type="ECO:0000259" key="2">
    <source>
        <dbReference type="Pfam" id="PF07670"/>
    </source>
</evidence>
<feature type="transmembrane region" description="Helical" evidence="1">
    <location>
        <begin position="12"/>
        <end position="39"/>
    </location>
</feature>
<dbReference type="PANTHER" id="PTHR38139">
    <property type="entry name" value="GATE DOMAIN-CONTAINING PROTEIN"/>
    <property type="match status" value="1"/>
</dbReference>
<dbReference type="InterPro" id="IPR038880">
    <property type="entry name" value="MJ0871-like"/>
</dbReference>
<keyword evidence="1" id="KW-1133">Transmembrane helix</keyword>
<feature type="transmembrane region" description="Helical" evidence="1">
    <location>
        <begin position="113"/>
        <end position="135"/>
    </location>
</feature>
<proteinExistence type="predicted"/>
<dbReference type="Proteomes" id="UP000600363">
    <property type="component" value="Unassembled WGS sequence"/>
</dbReference>
<dbReference type="PANTHER" id="PTHR38139:SF1">
    <property type="entry name" value="NUCLEOSIDE TRANSPORTER_FEOB GTPASE GATE DOMAIN-CONTAINING PROTEIN"/>
    <property type="match status" value="1"/>
</dbReference>
<evidence type="ECO:0000256" key="1">
    <source>
        <dbReference type="SAM" id="Phobius"/>
    </source>
</evidence>
<reference evidence="3" key="1">
    <citation type="journal article" date="2020" name="bioRxiv">
        <title>A rank-normalized archaeal taxonomy based on genome phylogeny resolves widespread incomplete and uneven classifications.</title>
        <authorList>
            <person name="Rinke C."/>
            <person name="Chuvochina M."/>
            <person name="Mussig A.J."/>
            <person name="Chaumeil P.-A."/>
            <person name="Waite D.W."/>
            <person name="Whitman W.B."/>
            <person name="Parks D.H."/>
            <person name="Hugenholtz P."/>
        </authorList>
    </citation>
    <scope>NUCLEOTIDE SEQUENCE</scope>
    <source>
        <strain evidence="3">UBA12518</strain>
    </source>
</reference>
<comment type="caution">
    <text evidence="3">The sequence shown here is derived from an EMBL/GenBank/DDBJ whole genome shotgun (WGS) entry which is preliminary data.</text>
</comment>
<dbReference type="EMBL" id="DUIH01000021">
    <property type="protein sequence ID" value="HIH70116.1"/>
    <property type="molecule type" value="Genomic_DNA"/>
</dbReference>
<accession>A0A832RZF9</accession>
<feature type="transmembrane region" description="Helical" evidence="1">
    <location>
        <begin position="259"/>
        <end position="280"/>
    </location>
</feature>
<keyword evidence="1" id="KW-0472">Membrane</keyword>
<sequence>MLELAVEALVQTAVFLARVVPFMAGGIFLMEVLVELGWIDRMARLTLPLTRAAHLCDEVGVSFLTAFGSPSAANAILRRMYDGGHIDEREMMVGAVMNSFPSVVTHWRTMIPVLIPLLGWHGLVLILLLTIAGLMKTSIIMLYGRLTLVGRGRCTPPSSSQRRSLDGREAAGVALARTISALRRILKLMVPISILVFFLIGAGIFNMLSESLHFVQPYLPIPNEGLPIVATQLASQFGAYIIAGGLLDNGVLTGEEVVLTLLVGKVLTVVGILRTYMPYYLGIFGPAQGMKILLVSMGLRALTLTLVAGVYYVLAF</sequence>
<feature type="domain" description="Nucleoside transporter/FeoB GTPase Gate" evidence="2">
    <location>
        <begin position="17"/>
        <end position="104"/>
    </location>
</feature>
<feature type="transmembrane region" description="Helical" evidence="1">
    <location>
        <begin position="292"/>
        <end position="314"/>
    </location>
</feature>
<dbReference type="InterPro" id="IPR011642">
    <property type="entry name" value="Gate_dom"/>
</dbReference>
<feature type="transmembrane region" description="Helical" evidence="1">
    <location>
        <begin position="225"/>
        <end position="247"/>
    </location>
</feature>
<evidence type="ECO:0000313" key="4">
    <source>
        <dbReference type="Proteomes" id="UP000600363"/>
    </source>
</evidence>
<dbReference type="RefSeq" id="WP_042686446.1">
    <property type="nucleotide sequence ID" value="NZ_DUIH01000021.1"/>
</dbReference>